<comment type="subunit">
    <text evidence="3">Monomer.</text>
</comment>
<dbReference type="PRINTS" id="PR00111">
    <property type="entry name" value="ABHYDROLASE"/>
</dbReference>
<evidence type="ECO:0000313" key="6">
    <source>
        <dbReference type="Proteomes" id="UP000242699"/>
    </source>
</evidence>
<gene>
    <name evidence="3 5" type="primary">menH</name>
    <name evidence="5" type="ORF">C7B43_09395</name>
</gene>
<dbReference type="Pfam" id="PF00561">
    <property type="entry name" value="Abhydrolase_1"/>
    <property type="match status" value="1"/>
</dbReference>
<feature type="domain" description="AB hydrolase-1" evidence="4">
    <location>
        <begin position="28"/>
        <end position="264"/>
    </location>
</feature>
<dbReference type="InterPro" id="IPR029058">
    <property type="entry name" value="AB_hydrolase_fold"/>
</dbReference>
<comment type="pathway">
    <text evidence="3">Quinol/quinone metabolism; menaquinone biosynthesis.</text>
</comment>
<dbReference type="InterPro" id="IPR000639">
    <property type="entry name" value="Epox_hydrolase-like"/>
</dbReference>
<dbReference type="Proteomes" id="UP000242699">
    <property type="component" value="Unassembled WGS sequence"/>
</dbReference>
<comment type="function">
    <text evidence="3">Catalyzes a proton abstraction reaction that results in 2,5-elimination of pyruvate from 2-succinyl-5-enolpyruvyl-6-hydroxy-3-cyclohexene-1-carboxylate (SEPHCHC) and the formation of 2-succinyl-6-hydroxy-2,4-cyclohexadiene-1-carboxylate (SHCHC).</text>
</comment>
<dbReference type="GO" id="GO:0070205">
    <property type="term" value="F:2-succinyl-6-hydroxy-2,4-cyclohexadiene-1-carboxylate synthase activity"/>
    <property type="evidence" value="ECO:0007669"/>
    <property type="project" value="UniProtKB-UniRule"/>
</dbReference>
<evidence type="ECO:0000256" key="1">
    <source>
        <dbReference type="ARBA" id="ARBA00022428"/>
    </source>
</evidence>
<sequence>MVAITSKKIVVGNDRIYHIDLAGDPARPPIMLLHGFTGSRSSWTPFLPALATKYHVVIPDLPGHGESFVSPNIYNMTMNVTAQDLKEILQRLGIKHTGILGYSMGGRLALHMQLYAAELVDFLILESSTAGIANFGERIERRQKDDSLAGKIESRGLTWFVDYWSNIPLFSAHSRLPSAVKERERQIRLSHNPYGLAQSLRAAGTGRQASLWPVLPYYRAPTLIIAGEDDEKFQAIGRHLHRQLSRSQFIVIDGAGHTTHLEQPERFSTAVTDFLQTLHVR</sequence>
<dbReference type="HAMAP" id="MF_01660">
    <property type="entry name" value="MenH"/>
    <property type="match status" value="1"/>
</dbReference>
<dbReference type="NCBIfam" id="TIGR03695">
    <property type="entry name" value="menH_SHCHC"/>
    <property type="match status" value="1"/>
</dbReference>
<accession>A0A2T2X352</accession>
<dbReference type="SUPFAM" id="SSF53474">
    <property type="entry name" value="alpha/beta-Hydrolases"/>
    <property type="match status" value="1"/>
</dbReference>
<keyword evidence="1 3" id="KW-0474">Menaquinone biosynthesis</keyword>
<evidence type="ECO:0000256" key="3">
    <source>
        <dbReference type="HAMAP-Rule" id="MF_01660"/>
    </source>
</evidence>
<name>A0A2T2X352_9FIRM</name>
<organism evidence="5 6">
    <name type="scientific">Sulfobacillus benefaciens</name>
    <dbReference type="NCBI Taxonomy" id="453960"/>
    <lineage>
        <taxon>Bacteria</taxon>
        <taxon>Bacillati</taxon>
        <taxon>Bacillota</taxon>
        <taxon>Clostridia</taxon>
        <taxon>Eubacteriales</taxon>
        <taxon>Clostridiales Family XVII. Incertae Sedis</taxon>
        <taxon>Sulfobacillus</taxon>
    </lineage>
</organism>
<dbReference type="PANTHER" id="PTHR42916">
    <property type="entry name" value="2-SUCCINYL-5-ENOLPYRUVYL-6-HYDROXY-3-CYCLOHEXENE-1-CARBOXYLATE SYNTHASE"/>
    <property type="match status" value="1"/>
</dbReference>
<comment type="catalytic activity">
    <reaction evidence="3">
        <text>5-enolpyruvoyl-6-hydroxy-2-succinyl-cyclohex-3-ene-1-carboxylate = (1R,6R)-6-hydroxy-2-succinyl-cyclohexa-2,4-diene-1-carboxylate + pyruvate</text>
        <dbReference type="Rhea" id="RHEA:25597"/>
        <dbReference type="ChEBI" id="CHEBI:15361"/>
        <dbReference type="ChEBI" id="CHEBI:58689"/>
        <dbReference type="ChEBI" id="CHEBI:58818"/>
        <dbReference type="EC" id="4.2.99.20"/>
    </reaction>
</comment>
<dbReference type="PANTHER" id="PTHR42916:SF1">
    <property type="entry name" value="PROTEIN PHYLLO, CHLOROPLASTIC"/>
    <property type="match status" value="1"/>
</dbReference>
<evidence type="ECO:0000313" key="5">
    <source>
        <dbReference type="EMBL" id="PSR28886.1"/>
    </source>
</evidence>
<proteinExistence type="inferred from homology"/>
<comment type="similarity">
    <text evidence="3">Belongs to the AB hydrolase superfamily. MenH family.</text>
</comment>
<dbReference type="UniPathway" id="UPA00079"/>
<keyword evidence="2 3" id="KW-0456">Lyase</keyword>
<dbReference type="EC" id="4.2.99.20" evidence="3"/>
<evidence type="ECO:0000259" key="4">
    <source>
        <dbReference type="Pfam" id="PF00561"/>
    </source>
</evidence>
<reference evidence="5 6" key="1">
    <citation type="journal article" date="2014" name="BMC Genomics">
        <title>Comparison of environmental and isolate Sulfobacillus genomes reveals diverse carbon, sulfur, nitrogen, and hydrogen metabolisms.</title>
        <authorList>
            <person name="Justice N.B."/>
            <person name="Norman A."/>
            <person name="Brown C.T."/>
            <person name="Singh A."/>
            <person name="Thomas B.C."/>
            <person name="Banfield J.F."/>
        </authorList>
    </citation>
    <scope>NUCLEOTIDE SEQUENCE [LARGE SCALE GENOMIC DNA]</scope>
    <source>
        <strain evidence="5">AMDSBA1</strain>
    </source>
</reference>
<dbReference type="UniPathway" id="UPA01057">
    <property type="reaction ID" value="UER00900"/>
</dbReference>
<dbReference type="EMBL" id="PXYT01000018">
    <property type="protein sequence ID" value="PSR28886.1"/>
    <property type="molecule type" value="Genomic_DNA"/>
</dbReference>
<dbReference type="InterPro" id="IPR022485">
    <property type="entry name" value="SHCHC_synthase_MenH"/>
</dbReference>
<dbReference type="GO" id="GO:0009234">
    <property type="term" value="P:menaquinone biosynthetic process"/>
    <property type="evidence" value="ECO:0007669"/>
    <property type="project" value="UniProtKB-UniRule"/>
</dbReference>
<dbReference type="Gene3D" id="3.40.50.1820">
    <property type="entry name" value="alpha/beta hydrolase"/>
    <property type="match status" value="1"/>
</dbReference>
<comment type="pathway">
    <text evidence="3">Quinol/quinone metabolism; 1,4-dihydroxy-2-naphthoate biosynthesis; 1,4-dihydroxy-2-naphthoate from chorismate: step 3/7.</text>
</comment>
<protein>
    <recommendedName>
        <fullName evidence="3">Putative 2-succinyl-6-hydroxy-2,4-cyclohexadiene-1-carboxylate synthase</fullName>
        <shortName evidence="3">SHCHC synthase</shortName>
        <ecNumber evidence="3">4.2.99.20</ecNumber>
    </recommendedName>
</protein>
<dbReference type="AlphaFoldDB" id="A0A2T2X352"/>
<dbReference type="PRINTS" id="PR00412">
    <property type="entry name" value="EPOXHYDRLASE"/>
</dbReference>
<comment type="caution">
    <text evidence="5">The sequence shown here is derived from an EMBL/GenBank/DDBJ whole genome shotgun (WGS) entry which is preliminary data.</text>
</comment>
<dbReference type="InterPro" id="IPR000073">
    <property type="entry name" value="AB_hydrolase_1"/>
</dbReference>
<evidence type="ECO:0000256" key="2">
    <source>
        <dbReference type="ARBA" id="ARBA00023239"/>
    </source>
</evidence>